<comment type="caution">
    <text evidence="1">The sequence shown here is derived from an EMBL/GenBank/DDBJ whole genome shotgun (WGS) entry which is preliminary data.</text>
</comment>
<dbReference type="Proteomes" id="UP001177021">
    <property type="component" value="Unassembled WGS sequence"/>
</dbReference>
<protein>
    <submittedName>
        <fullName evidence="1">Uncharacterized protein</fullName>
    </submittedName>
</protein>
<evidence type="ECO:0000313" key="1">
    <source>
        <dbReference type="EMBL" id="CAJ2654129.1"/>
    </source>
</evidence>
<dbReference type="EMBL" id="CASHSV030000206">
    <property type="protein sequence ID" value="CAJ2654129.1"/>
    <property type="molecule type" value="Genomic_DNA"/>
</dbReference>
<reference evidence="1" key="1">
    <citation type="submission" date="2023-10" db="EMBL/GenBank/DDBJ databases">
        <authorList>
            <person name="Rodriguez Cubillos JULIANA M."/>
            <person name="De Vega J."/>
        </authorList>
    </citation>
    <scope>NUCLEOTIDE SEQUENCE</scope>
</reference>
<proteinExistence type="predicted"/>
<name>A0ACB0KCS6_TRIPR</name>
<keyword evidence="2" id="KW-1185">Reference proteome</keyword>
<sequence>MEFKSTWSEAYFNILYSQKTKQNKMMIRWVYVATKPSYNLMILNSHSFSFPLTKRPLFPSLKKPLIIHCTQHQQQQQQQPLSNMDSTSSTIDDEIAVDLTPVLKLYKNGRVQRLAGTEVIPPSLDPTTNVESKDVIISKEHDISARLFIPKTTYPPTQKLPLLVYFHGGAFCIETPFSPNYHNYLNSVTSLANVIGVSVHYRRAPEHPIPIAHEDSWLALKWVASHVNGNGSDEWLNQYADFGKVILGGDSAGANIAHYLGIRVGKEKLDGVNLEGIFYVHPYFWGVDPIGSESNQAEYLEKVHNLWRFACPTTSGSDDPLINPAKDPNLGSLGCKKVLVCVAEQDLLKDRGWYYKELLEKTGWGGVVEVIETEDENHVFHMFKPTSEKAKILLNQVVSFIKNA</sequence>
<evidence type="ECO:0000313" key="2">
    <source>
        <dbReference type="Proteomes" id="UP001177021"/>
    </source>
</evidence>
<organism evidence="1 2">
    <name type="scientific">Trifolium pratense</name>
    <name type="common">Red clover</name>
    <dbReference type="NCBI Taxonomy" id="57577"/>
    <lineage>
        <taxon>Eukaryota</taxon>
        <taxon>Viridiplantae</taxon>
        <taxon>Streptophyta</taxon>
        <taxon>Embryophyta</taxon>
        <taxon>Tracheophyta</taxon>
        <taxon>Spermatophyta</taxon>
        <taxon>Magnoliopsida</taxon>
        <taxon>eudicotyledons</taxon>
        <taxon>Gunneridae</taxon>
        <taxon>Pentapetalae</taxon>
        <taxon>rosids</taxon>
        <taxon>fabids</taxon>
        <taxon>Fabales</taxon>
        <taxon>Fabaceae</taxon>
        <taxon>Papilionoideae</taxon>
        <taxon>50 kb inversion clade</taxon>
        <taxon>NPAAA clade</taxon>
        <taxon>Hologalegina</taxon>
        <taxon>IRL clade</taxon>
        <taxon>Trifolieae</taxon>
        <taxon>Trifolium</taxon>
    </lineage>
</organism>
<accession>A0ACB0KCS6</accession>
<gene>
    <name evidence="1" type="ORF">MILVUS5_LOCUS21349</name>
</gene>